<evidence type="ECO:0000313" key="1">
    <source>
        <dbReference type="EMBL" id="RWU05028.1"/>
    </source>
</evidence>
<dbReference type="AlphaFoldDB" id="A0A3S3PXW9"/>
<gene>
    <name evidence="1" type="ORF">DPV69_17855</name>
</gene>
<name>A0A3S3PXW9_9SPHI</name>
<accession>A0A3S3PXW9</accession>
<dbReference type="InterPro" id="IPR034660">
    <property type="entry name" value="DinB/YfiT-like"/>
</dbReference>
<protein>
    <submittedName>
        <fullName evidence="1">DUF1572 domain-containing protein</fullName>
    </submittedName>
</protein>
<proteinExistence type="predicted"/>
<dbReference type="SUPFAM" id="SSF109854">
    <property type="entry name" value="DinB/YfiT-like putative metalloenzymes"/>
    <property type="match status" value="1"/>
</dbReference>
<dbReference type="OrthoDB" id="9814103at2"/>
<comment type="caution">
    <text evidence="1">The sequence shown here is derived from an EMBL/GenBank/DDBJ whole genome shotgun (WGS) entry which is preliminary data.</text>
</comment>
<dbReference type="Gene3D" id="1.20.120.450">
    <property type="entry name" value="dinb family like domain"/>
    <property type="match status" value="1"/>
</dbReference>
<dbReference type="EMBL" id="SAYW01000006">
    <property type="protein sequence ID" value="RWU05028.1"/>
    <property type="molecule type" value="Genomic_DNA"/>
</dbReference>
<reference evidence="1 2" key="1">
    <citation type="submission" date="2018-06" db="EMBL/GenBank/DDBJ databases">
        <title>Pedobacter endophyticus sp. nov., an endophytic bacterium isolated from a leaf of Triticum aestivum.</title>
        <authorList>
            <person name="Zhang L."/>
        </authorList>
    </citation>
    <scope>NUCLEOTIDE SEQUENCE [LARGE SCALE GENOMIC DNA]</scope>
    <source>
        <strain evidence="1 2">CM134L-2</strain>
    </source>
</reference>
<sequence>MENTKEIAKRFAEVILNGTWIANTNYKDQLAQLDWQIATAQVGSLNTIAALAQHVHYYIKGINQVFKGGTLDIKDQYSFDFPPMTSQAQWEAFLATFWYDAEEFAAWVEKMPKAQLADVFVDERYSTYNRNIQAMIEHSYYHLGQIVLIKKLLLEGIK</sequence>
<dbReference type="RefSeq" id="WP_113648775.1">
    <property type="nucleotide sequence ID" value="NZ_QMHN01000006.1"/>
</dbReference>
<keyword evidence="2" id="KW-1185">Reference proteome</keyword>
<organism evidence="1 2">
    <name type="scientific">Pedobacter chitinilyticus</name>
    <dbReference type="NCBI Taxonomy" id="2233776"/>
    <lineage>
        <taxon>Bacteria</taxon>
        <taxon>Pseudomonadati</taxon>
        <taxon>Bacteroidota</taxon>
        <taxon>Sphingobacteriia</taxon>
        <taxon>Sphingobacteriales</taxon>
        <taxon>Sphingobacteriaceae</taxon>
        <taxon>Pedobacter</taxon>
    </lineage>
</organism>
<evidence type="ECO:0000313" key="2">
    <source>
        <dbReference type="Proteomes" id="UP000284120"/>
    </source>
</evidence>
<dbReference type="Proteomes" id="UP000284120">
    <property type="component" value="Unassembled WGS sequence"/>
</dbReference>